<comment type="caution">
    <text evidence="1">The sequence shown here is derived from an EMBL/GenBank/DDBJ whole genome shotgun (WGS) entry which is preliminary data.</text>
</comment>
<dbReference type="InterPro" id="IPR023214">
    <property type="entry name" value="HAD_sf"/>
</dbReference>
<dbReference type="SFLD" id="SFLDG01140">
    <property type="entry name" value="C2.B:_Phosphomannomutase_and_P"/>
    <property type="match status" value="1"/>
</dbReference>
<evidence type="ECO:0000313" key="1">
    <source>
        <dbReference type="EMBL" id="MBO0453843.1"/>
    </source>
</evidence>
<organism evidence="1 2">
    <name type="scientific">Candidatus Enterococcus murrayae</name>
    <dbReference type="NCBI Taxonomy" id="2815321"/>
    <lineage>
        <taxon>Bacteria</taxon>
        <taxon>Bacillati</taxon>
        <taxon>Bacillota</taxon>
        <taxon>Bacilli</taxon>
        <taxon>Lactobacillales</taxon>
        <taxon>Enterococcaceae</taxon>
        <taxon>Enterococcus</taxon>
    </lineage>
</organism>
<evidence type="ECO:0000313" key="2">
    <source>
        <dbReference type="Proteomes" id="UP000664495"/>
    </source>
</evidence>
<dbReference type="PROSITE" id="PS01228">
    <property type="entry name" value="COF_1"/>
    <property type="match status" value="1"/>
</dbReference>
<gene>
    <name evidence="1" type="ORF">JZO85_16425</name>
</gene>
<dbReference type="Gene3D" id="3.30.1240.10">
    <property type="match status" value="1"/>
</dbReference>
<dbReference type="RefSeq" id="WP_207109599.1">
    <property type="nucleotide sequence ID" value="NZ_JAFLVR010000041.1"/>
</dbReference>
<proteinExistence type="predicted"/>
<dbReference type="PANTHER" id="PTHR10000:SF25">
    <property type="entry name" value="PHOSPHATASE YKRA-RELATED"/>
    <property type="match status" value="1"/>
</dbReference>
<dbReference type="Gene3D" id="3.40.50.1000">
    <property type="entry name" value="HAD superfamily/HAD-like"/>
    <property type="match status" value="1"/>
</dbReference>
<dbReference type="InterPro" id="IPR000150">
    <property type="entry name" value="Cof"/>
</dbReference>
<sequence>MERKLIALDIDGTLLSSQRKPLDSTMKALKALREAGHLVTIATGRSRLLAGDVIHQLGCTNYIICNGSAGFLDHEQVYKHTLDREALTRMIDFASERKIDIILFGLDSFGRVTNFDGAKVSNAMSSFGQQAPAYDADYFSQHEVYQGCAFYDQSMDEEFQAAFPEFRLVRWHENSVDIIPNPGSKAQTILALAKKVGIKPENIVTFGDGNNDIEMLNLAGTGVAMGNAANHVKEAANLVTDTNDQDGIYKALRQLELVHE</sequence>
<dbReference type="SFLD" id="SFLDS00003">
    <property type="entry name" value="Haloacid_Dehalogenase"/>
    <property type="match status" value="1"/>
</dbReference>
<keyword evidence="1" id="KW-0378">Hydrolase</keyword>
<dbReference type="PANTHER" id="PTHR10000">
    <property type="entry name" value="PHOSPHOSERINE PHOSPHATASE"/>
    <property type="match status" value="1"/>
</dbReference>
<dbReference type="NCBIfam" id="TIGR01484">
    <property type="entry name" value="HAD-SF-IIB"/>
    <property type="match status" value="1"/>
</dbReference>
<dbReference type="InterPro" id="IPR036412">
    <property type="entry name" value="HAD-like_sf"/>
</dbReference>
<dbReference type="EMBL" id="JAFLVR010000041">
    <property type="protein sequence ID" value="MBO0453843.1"/>
    <property type="molecule type" value="Genomic_DNA"/>
</dbReference>
<dbReference type="InterPro" id="IPR006379">
    <property type="entry name" value="HAD-SF_hydro_IIB"/>
</dbReference>
<protein>
    <submittedName>
        <fullName evidence="1">Cof-type HAD-IIB family hydrolase</fullName>
    </submittedName>
</protein>
<accession>A0ABS3HMM3</accession>
<reference evidence="1 2" key="1">
    <citation type="submission" date="2021-03" db="EMBL/GenBank/DDBJ databases">
        <title>Enterococcal diversity collection.</title>
        <authorList>
            <person name="Gilmore M.S."/>
            <person name="Schwartzman J."/>
            <person name="Van Tyne D."/>
            <person name="Martin M."/>
            <person name="Earl A.M."/>
            <person name="Manson A.L."/>
            <person name="Straub T."/>
            <person name="Salamzade R."/>
            <person name="Saavedra J."/>
            <person name="Lebreton F."/>
            <person name="Prichula J."/>
            <person name="Schaufler K."/>
            <person name="Gaca A."/>
            <person name="Sgardioli B."/>
            <person name="Wagenaar J."/>
            <person name="Strong T."/>
        </authorList>
    </citation>
    <scope>NUCLEOTIDE SEQUENCE [LARGE SCALE GENOMIC DNA]</scope>
    <source>
        <strain evidence="1 2">MJM16</strain>
    </source>
</reference>
<dbReference type="GO" id="GO:0016787">
    <property type="term" value="F:hydrolase activity"/>
    <property type="evidence" value="ECO:0007669"/>
    <property type="project" value="UniProtKB-KW"/>
</dbReference>
<name>A0ABS3HMM3_9ENTE</name>
<dbReference type="PROSITE" id="PS01229">
    <property type="entry name" value="COF_2"/>
    <property type="match status" value="1"/>
</dbReference>
<keyword evidence="2" id="KW-1185">Reference proteome</keyword>
<dbReference type="Proteomes" id="UP000664495">
    <property type="component" value="Unassembled WGS sequence"/>
</dbReference>
<dbReference type="Pfam" id="PF08282">
    <property type="entry name" value="Hydrolase_3"/>
    <property type="match status" value="1"/>
</dbReference>
<dbReference type="NCBIfam" id="TIGR00099">
    <property type="entry name" value="Cof-subfamily"/>
    <property type="match status" value="1"/>
</dbReference>
<dbReference type="SUPFAM" id="SSF56784">
    <property type="entry name" value="HAD-like"/>
    <property type="match status" value="1"/>
</dbReference>